<feature type="compositionally biased region" description="Acidic residues" evidence="8">
    <location>
        <begin position="285"/>
        <end position="295"/>
    </location>
</feature>
<name>A0AAD8L4R7_TARER</name>
<dbReference type="SUPFAM" id="SSF48019">
    <property type="entry name" value="post-AAA+ oligomerization domain-like"/>
    <property type="match status" value="1"/>
</dbReference>
<evidence type="ECO:0000256" key="1">
    <source>
        <dbReference type="ARBA" id="ARBA00006360"/>
    </source>
</evidence>
<dbReference type="GO" id="GO:0006281">
    <property type="term" value="P:DNA repair"/>
    <property type="evidence" value="ECO:0007669"/>
    <property type="project" value="TreeGrafter"/>
</dbReference>
<feature type="region of interest" description="Disordered" evidence="8">
    <location>
        <begin position="802"/>
        <end position="825"/>
    </location>
</feature>
<dbReference type="GO" id="GO:0046872">
    <property type="term" value="F:metal ion binding"/>
    <property type="evidence" value="ECO:0007669"/>
    <property type="project" value="UniProtKB-KW"/>
</dbReference>
<dbReference type="InterPro" id="IPR054506">
    <property type="entry name" value="DnaA_N-like_STI"/>
</dbReference>
<dbReference type="Gene3D" id="1.20.272.10">
    <property type="match status" value="1"/>
</dbReference>
<feature type="region of interest" description="Disordered" evidence="8">
    <location>
        <begin position="27"/>
        <end position="50"/>
    </location>
</feature>
<keyword evidence="4" id="KW-0862">Zinc</keyword>
<sequence length="1171" mass="129766">MSVNRNSSSSLVDPSNLHLKKELTKAARALRDPGTTSTWRSPLTSSRSTTAVALEASSSITTNHYNHHIRNSSGYSVDETVAADNNNVRKEKKVFLYNWRTQRSESERSASVTGSRYRQRSNVDDEDDDDDGEESVDDSLSDARNDGDLKSDTAADDHRYAKMFNYTCKDGTRGLLKKKKQQQKKMVHSSAALKLQLQRQLSLVDQYDDVNSDDVVVKGTSVTSPLLSRFKSGKLMGGNSRKDDSSYCYSTPALSTSSINNKYWVRNPSTVGSWDGATGSLNDGMDGDDDDEDDQLGLPGRQGCGIPCYWSSSKRSTPKRGVCGSCYSPSFSDTLRRKGSSMLCGSQTNFHRRHHRSSTSSYKKKRLTHKASHVPLLTNGDESRDRSSIGTDDELSTNHGELDLEALSRLDGRRWSTSYKSQEGLELVAINGEIEGDSPSSLVDNINCFSYKYRPMFFEDIVDQNVVVVSLVNSIIRGRIAPIYLFQGPRGTGKTSTARVFAAALNCLATGDMRPCGVCTECAAFISGKSRVITEMDGSNKKGIDKVKFLIKKLQIGSSTSTFIRHDVYVIDECHLLPSKLWLAFQKFLEEPPAGVVFIFITTDLDNVPRSVLSRCQKYLFNKIKDSEIVKRLRKISEEENLDVDSEALDLIALNVEGSLRDAETMLDQLSLLGKRITADLVNELVGVVSDEKLLKLLELAMSSNTAETVKRARELMDLGVDPMVLMSQMATLIMDIIAGTYQVVEAGMGDSFFDGRSLTEAEVERLKQALKLLSEAEKQLRVSSERSTWFTATLLQLGCVPSTDPTPLGSGRRQSSRTTDDDQSATFKDIYFQKQKADTQHYAPQRSTPMKPSHTNSSNSLEGALLPMRQLISGDGPSVSHHDDVIHGNTNSNILDEIWVRCIDKCHSKTLRQLLHTYGNLVSVSEEKGVLVAYIVFRDKDIKSRAERFVSSITNSFEIVLRRNTEVRIILLTDDGTNKPKPISGEPTNGSIQRKIESTSINSSNQEALKGRKSGNPVQRIESIIHEQRLETAWLQTAEKGTPGSLQRLKPERNQVLPQDGGSSGQMETSQQQWEDDLTRELNLLKINDGKAFSKEHTTISPSLLHDANLATSGYESAAGGGGCLCWNKTKPNRRGKMKPGTPVGPRRGARFLLFGECGKSSRTENRSRR</sequence>
<evidence type="ECO:0000256" key="5">
    <source>
        <dbReference type="ARBA" id="ARBA00022840"/>
    </source>
</evidence>
<feature type="domain" description="AAA+ ATPase" evidence="9">
    <location>
        <begin position="480"/>
        <end position="643"/>
    </location>
</feature>
<dbReference type="AlphaFoldDB" id="A0AAD8L4R7"/>
<dbReference type="NCBIfam" id="TIGR02397">
    <property type="entry name" value="dnaX_nterm"/>
    <property type="match status" value="1"/>
</dbReference>
<feature type="region of interest" description="Disordered" evidence="8">
    <location>
        <begin position="1043"/>
        <end position="1070"/>
    </location>
</feature>
<feature type="compositionally biased region" description="Polar residues" evidence="8">
    <location>
        <begin position="34"/>
        <end position="50"/>
    </location>
</feature>
<evidence type="ECO:0000256" key="3">
    <source>
        <dbReference type="ARBA" id="ARBA00022741"/>
    </source>
</evidence>
<evidence type="ECO:0000256" key="7">
    <source>
        <dbReference type="SAM" id="Coils"/>
    </source>
</evidence>
<dbReference type="Gene3D" id="1.10.8.60">
    <property type="match status" value="1"/>
</dbReference>
<dbReference type="InterPro" id="IPR012763">
    <property type="entry name" value="DNA_pol_III_sug/sutau_N"/>
</dbReference>
<dbReference type="InterPro" id="IPR008921">
    <property type="entry name" value="DNA_pol3_clamp-load_cplx_C"/>
</dbReference>
<accession>A0AAD8L4R7</accession>
<proteinExistence type="inferred from homology"/>
<dbReference type="CDD" id="cd18137">
    <property type="entry name" value="HLD_clamp_pol_III_gamma_tau"/>
    <property type="match status" value="1"/>
</dbReference>
<evidence type="ECO:0000259" key="9">
    <source>
        <dbReference type="SMART" id="SM00382"/>
    </source>
</evidence>
<dbReference type="InterPro" id="IPR027417">
    <property type="entry name" value="P-loop_NTPase"/>
</dbReference>
<dbReference type="GO" id="GO:0005663">
    <property type="term" value="C:DNA replication factor C complex"/>
    <property type="evidence" value="ECO:0007669"/>
    <property type="project" value="TreeGrafter"/>
</dbReference>
<dbReference type="GO" id="GO:0003887">
    <property type="term" value="F:DNA-directed DNA polymerase activity"/>
    <property type="evidence" value="ECO:0007669"/>
    <property type="project" value="InterPro"/>
</dbReference>
<dbReference type="PANTHER" id="PTHR11669:SF63">
    <property type="entry name" value="PROTEIN STICHEL"/>
    <property type="match status" value="1"/>
</dbReference>
<feature type="region of interest" description="Disordered" evidence="8">
    <location>
        <begin position="839"/>
        <end position="862"/>
    </location>
</feature>
<dbReference type="InterPro" id="IPR022754">
    <property type="entry name" value="DNA_pol_III_gamma-3"/>
</dbReference>
<comment type="similarity">
    <text evidence="1">Belongs to the DnaX/STICHEL family.</text>
</comment>
<gene>
    <name evidence="10" type="ORF">QVD17_00280</name>
</gene>
<feature type="compositionally biased region" description="Polar residues" evidence="8">
    <location>
        <begin position="846"/>
        <end position="862"/>
    </location>
</feature>
<feature type="compositionally biased region" description="Acidic residues" evidence="8">
    <location>
        <begin position="124"/>
        <end position="140"/>
    </location>
</feature>
<feature type="compositionally biased region" description="Basic and acidic residues" evidence="8">
    <location>
        <begin position="141"/>
        <end position="154"/>
    </location>
</feature>
<evidence type="ECO:0000256" key="4">
    <source>
        <dbReference type="ARBA" id="ARBA00022833"/>
    </source>
</evidence>
<feature type="compositionally biased region" description="Basic residues" evidence="8">
    <location>
        <begin position="350"/>
        <end position="372"/>
    </location>
</feature>
<comment type="caution">
    <text evidence="10">The sequence shown here is derived from an EMBL/GenBank/DDBJ whole genome shotgun (WGS) entry which is preliminary data.</text>
</comment>
<reference evidence="10" key="1">
    <citation type="journal article" date="2023" name="bioRxiv">
        <title>Improved chromosome-level genome assembly for marigold (Tagetes erecta).</title>
        <authorList>
            <person name="Jiang F."/>
            <person name="Yuan L."/>
            <person name="Wang S."/>
            <person name="Wang H."/>
            <person name="Xu D."/>
            <person name="Wang A."/>
            <person name="Fan W."/>
        </authorList>
    </citation>
    <scope>NUCLEOTIDE SEQUENCE</scope>
    <source>
        <strain evidence="10">WSJ</strain>
        <tissue evidence="10">Leaf</tissue>
    </source>
</reference>
<protein>
    <recommendedName>
        <fullName evidence="9">AAA+ ATPase domain-containing protein</fullName>
    </recommendedName>
</protein>
<keyword evidence="11" id="KW-1185">Reference proteome</keyword>
<dbReference type="GO" id="GO:0003677">
    <property type="term" value="F:DNA binding"/>
    <property type="evidence" value="ECO:0007669"/>
    <property type="project" value="InterPro"/>
</dbReference>
<organism evidence="10 11">
    <name type="scientific">Tagetes erecta</name>
    <name type="common">African marigold</name>
    <dbReference type="NCBI Taxonomy" id="13708"/>
    <lineage>
        <taxon>Eukaryota</taxon>
        <taxon>Viridiplantae</taxon>
        <taxon>Streptophyta</taxon>
        <taxon>Embryophyta</taxon>
        <taxon>Tracheophyta</taxon>
        <taxon>Spermatophyta</taxon>
        <taxon>Magnoliopsida</taxon>
        <taxon>eudicotyledons</taxon>
        <taxon>Gunneridae</taxon>
        <taxon>Pentapetalae</taxon>
        <taxon>asterids</taxon>
        <taxon>campanulids</taxon>
        <taxon>Asterales</taxon>
        <taxon>Asteraceae</taxon>
        <taxon>Asteroideae</taxon>
        <taxon>Heliantheae alliance</taxon>
        <taxon>Tageteae</taxon>
        <taxon>Tagetes</taxon>
    </lineage>
</organism>
<evidence type="ECO:0000256" key="8">
    <source>
        <dbReference type="SAM" id="MobiDB-lite"/>
    </source>
</evidence>
<dbReference type="SMART" id="SM00382">
    <property type="entry name" value="AAA"/>
    <property type="match status" value="1"/>
</dbReference>
<dbReference type="Pfam" id="PF12169">
    <property type="entry name" value="DNA_pol3_gamma3"/>
    <property type="match status" value="1"/>
</dbReference>
<dbReference type="CDD" id="cd00009">
    <property type="entry name" value="AAA"/>
    <property type="match status" value="1"/>
</dbReference>
<feature type="region of interest" description="Disordered" evidence="8">
    <location>
        <begin position="105"/>
        <end position="154"/>
    </location>
</feature>
<dbReference type="FunFam" id="1.10.8.60:FF:000013">
    <property type="entry name" value="DNA polymerase III subunit gamma/tau"/>
    <property type="match status" value="1"/>
</dbReference>
<dbReference type="Gene3D" id="3.40.50.300">
    <property type="entry name" value="P-loop containing nucleotide triphosphate hydrolases"/>
    <property type="match status" value="1"/>
</dbReference>
<dbReference type="GO" id="GO:0003689">
    <property type="term" value="F:DNA clamp loader activity"/>
    <property type="evidence" value="ECO:0007669"/>
    <property type="project" value="TreeGrafter"/>
</dbReference>
<dbReference type="Pfam" id="PF23007">
    <property type="entry name" value="DnaA_N-like_STI"/>
    <property type="match status" value="1"/>
</dbReference>
<dbReference type="PANTHER" id="PTHR11669">
    <property type="entry name" value="REPLICATION FACTOR C / DNA POLYMERASE III GAMMA-TAU SUBUNIT"/>
    <property type="match status" value="1"/>
</dbReference>
<evidence type="ECO:0000313" key="10">
    <source>
        <dbReference type="EMBL" id="KAK1434533.1"/>
    </source>
</evidence>
<keyword evidence="5" id="KW-0067">ATP-binding</keyword>
<dbReference type="GO" id="GO:0005524">
    <property type="term" value="F:ATP binding"/>
    <property type="evidence" value="ECO:0007669"/>
    <property type="project" value="UniProtKB-KW"/>
</dbReference>
<evidence type="ECO:0000256" key="2">
    <source>
        <dbReference type="ARBA" id="ARBA00022723"/>
    </source>
</evidence>
<dbReference type="InterPro" id="IPR050238">
    <property type="entry name" value="DNA_Rep/Repair_Clamp_Loader"/>
</dbReference>
<dbReference type="GO" id="GO:0006261">
    <property type="term" value="P:DNA-templated DNA replication"/>
    <property type="evidence" value="ECO:0007669"/>
    <property type="project" value="TreeGrafter"/>
</dbReference>
<dbReference type="InterPro" id="IPR003593">
    <property type="entry name" value="AAA+_ATPase"/>
</dbReference>
<dbReference type="EMBL" id="JAUHHV010000001">
    <property type="protein sequence ID" value="KAK1434533.1"/>
    <property type="molecule type" value="Genomic_DNA"/>
</dbReference>
<feature type="region of interest" description="Disordered" evidence="8">
    <location>
        <begin position="275"/>
        <end position="298"/>
    </location>
</feature>
<dbReference type="Proteomes" id="UP001229421">
    <property type="component" value="Unassembled WGS sequence"/>
</dbReference>
<evidence type="ECO:0000313" key="11">
    <source>
        <dbReference type="Proteomes" id="UP001229421"/>
    </source>
</evidence>
<dbReference type="InterPro" id="IPR045085">
    <property type="entry name" value="HLD_clamp_pol_III_gamma_tau"/>
</dbReference>
<dbReference type="Pfam" id="PF13177">
    <property type="entry name" value="DNA_pol3_delta2"/>
    <property type="match status" value="1"/>
</dbReference>
<keyword evidence="3" id="KW-0547">Nucleotide-binding</keyword>
<dbReference type="Pfam" id="PF22608">
    <property type="entry name" value="DNAX_ATPase_lid"/>
    <property type="match status" value="1"/>
</dbReference>
<dbReference type="GO" id="GO:0009360">
    <property type="term" value="C:DNA polymerase III complex"/>
    <property type="evidence" value="ECO:0007669"/>
    <property type="project" value="InterPro"/>
</dbReference>
<feature type="coiled-coil region" evidence="7">
    <location>
        <begin position="757"/>
        <end position="787"/>
    </location>
</feature>
<feature type="region of interest" description="Disordered" evidence="8">
    <location>
        <begin position="346"/>
        <end position="396"/>
    </location>
</feature>
<dbReference type="SUPFAM" id="SSF52540">
    <property type="entry name" value="P-loop containing nucleoside triphosphate hydrolases"/>
    <property type="match status" value="1"/>
</dbReference>
<keyword evidence="2" id="KW-0479">Metal-binding</keyword>
<evidence type="ECO:0000256" key="6">
    <source>
        <dbReference type="ARBA" id="ARBA00023054"/>
    </source>
</evidence>
<keyword evidence="6 7" id="KW-0175">Coiled coil</keyword>